<dbReference type="KEGG" id="cthi:THC_1430"/>
<dbReference type="PATRIC" id="fig|1653476.3.peg.1482"/>
<evidence type="ECO:0008006" key="3">
    <source>
        <dbReference type="Google" id="ProtNLM"/>
    </source>
</evidence>
<evidence type="ECO:0000313" key="1">
    <source>
        <dbReference type="EMBL" id="BAU23795.1"/>
    </source>
</evidence>
<accession>A0A0U5AIQ2</accession>
<evidence type="ECO:0000313" key="2">
    <source>
        <dbReference type="Proteomes" id="UP000068196"/>
    </source>
</evidence>
<dbReference type="OrthoDB" id="5431476at2"/>
<proteinExistence type="predicted"/>
<sequence length="109" mass="12571">MSKDPDKLGIFVTSPIHINELVKIVEAAYRKGKKVKIFFTFKSTHLVVHPDFQKLRNRIPEEDLAICVAAFACEGYEPEYHNMGLTEKQMRTQAFHGELIEEVGKYFVL</sequence>
<dbReference type="EMBL" id="AP014945">
    <property type="protein sequence ID" value="BAU23795.1"/>
    <property type="molecule type" value="Genomic_DNA"/>
</dbReference>
<reference evidence="2" key="2">
    <citation type="journal article" date="2016" name="Int. J. Syst. Evol. Microbiol.">
        <title>Caldimicrobium thiodismutans sp. nov., a sulfur-disproportionating bacterium isolated from a hot spring.</title>
        <authorList>
            <person name="Kojima H."/>
            <person name="Umezawa K."/>
            <person name="Fukui M."/>
        </authorList>
    </citation>
    <scope>NUCLEOTIDE SEQUENCE [LARGE SCALE GENOMIC DNA]</scope>
    <source>
        <strain evidence="2">TF1</strain>
    </source>
</reference>
<protein>
    <recommendedName>
        <fullName evidence="3">Peroxiredoxin</fullName>
    </recommendedName>
</protein>
<gene>
    <name evidence="1" type="ORF">THC_1430</name>
</gene>
<dbReference type="AlphaFoldDB" id="A0A0U5AIQ2"/>
<name>A0A0U5AIQ2_9BACT</name>
<dbReference type="Proteomes" id="UP000068196">
    <property type="component" value="Chromosome"/>
</dbReference>
<dbReference type="SMR" id="A0A0U5AIQ2"/>
<dbReference type="RefSeq" id="WP_068515354.1">
    <property type="nucleotide sequence ID" value="NZ_AP014945.1"/>
</dbReference>
<organism evidence="1 2">
    <name type="scientific">Caldimicrobium thiodismutans</name>
    <dbReference type="NCBI Taxonomy" id="1653476"/>
    <lineage>
        <taxon>Bacteria</taxon>
        <taxon>Pseudomonadati</taxon>
        <taxon>Thermodesulfobacteriota</taxon>
        <taxon>Thermodesulfobacteria</taxon>
        <taxon>Thermodesulfobacteriales</taxon>
        <taxon>Thermodesulfobacteriaceae</taxon>
        <taxon>Caldimicrobium</taxon>
    </lineage>
</organism>
<reference evidence="1 2" key="1">
    <citation type="journal article" date="2016" name="Int. J. Syst. Evol. Microbiol.">
        <title>Caldimicrobium thiodismutans sp. nov., a sulfur-disproportionating bacterium isolated from a hot spring, and emended description of the genus Caldimicrobium.</title>
        <authorList>
            <person name="Kojima H."/>
            <person name="Umezawa K."/>
            <person name="Fukui M."/>
        </authorList>
    </citation>
    <scope>NUCLEOTIDE SEQUENCE [LARGE SCALE GENOMIC DNA]</scope>
    <source>
        <strain evidence="1 2">TF1</strain>
    </source>
</reference>
<keyword evidence="2" id="KW-1185">Reference proteome</keyword>
<dbReference type="STRING" id="1653476.THC_1430"/>